<reference evidence="1 2" key="1">
    <citation type="journal article" date="2022" name="Int. J. Syst. Evol. Microbiol.">
        <title>Neobacillus kokaensis sp. nov., isolated from soil.</title>
        <authorList>
            <person name="Yuki K."/>
            <person name="Matsubara H."/>
            <person name="Yamaguchi S."/>
        </authorList>
    </citation>
    <scope>NUCLEOTIDE SEQUENCE [LARGE SCALE GENOMIC DNA]</scope>
    <source>
        <strain evidence="1 2">LOB 377</strain>
    </source>
</reference>
<organism evidence="1 2">
    <name type="scientific">Neobacillus kokaensis</name>
    <dbReference type="NCBI Taxonomy" id="2759023"/>
    <lineage>
        <taxon>Bacteria</taxon>
        <taxon>Bacillati</taxon>
        <taxon>Bacillota</taxon>
        <taxon>Bacilli</taxon>
        <taxon>Bacillales</taxon>
        <taxon>Bacillaceae</taxon>
        <taxon>Neobacillus</taxon>
    </lineage>
</organism>
<evidence type="ECO:0000313" key="2">
    <source>
        <dbReference type="Proteomes" id="UP000637074"/>
    </source>
</evidence>
<dbReference type="EMBL" id="BNDS01000015">
    <property type="protein sequence ID" value="GHH99749.1"/>
    <property type="molecule type" value="Genomic_DNA"/>
</dbReference>
<proteinExistence type="predicted"/>
<name>A0ABQ3N4A2_9BACI</name>
<evidence type="ECO:0000313" key="1">
    <source>
        <dbReference type="EMBL" id="GHH99749.1"/>
    </source>
</evidence>
<dbReference type="RefSeq" id="WP_191274650.1">
    <property type="nucleotide sequence ID" value="NZ_BNDS01000015.1"/>
</dbReference>
<sequence length="399" mass="45699">MSDKFETTNEIAKRKSEIVKAMTMTDVEFYPAIIEEQICVAKYTKLPLSRVKTLGTAFEPLTAAFRNVINGGGATSGLYQVTIPKGGHLAEFKNGSGYLGSVLKENGAVGGGQAVLNPLVCNPTMLFMAATLATIDKKLDNIQEMQKEILDFLLQKERSDLKGDLNFLIDVLNNYKYNWNNDTYKNSNYNIVLRIKQEAERKIDLYRALITTEINKKSSFVYSDQWVEKLLKKIQSEFKDYLLALYLYSFSSFLEVILLENFESAYLDGISKKIDDYSLKYRELYTMCYDQIEGYSQSSIQSKGLKGLTSFSRDVGDNLIKERDISKVLLGGPFIFISKKLEKKGSERTERTMEQFKEKQNDYIRPFVENINTVNKLYNQPIELIFDKENIYFGTTEVE</sequence>
<protein>
    <submittedName>
        <fullName evidence="1">Uncharacterized protein</fullName>
    </submittedName>
</protein>
<dbReference type="Proteomes" id="UP000637074">
    <property type="component" value="Unassembled WGS sequence"/>
</dbReference>
<gene>
    <name evidence="1" type="ORF">AM1BK_32920</name>
</gene>
<accession>A0ABQ3N4A2</accession>
<keyword evidence="2" id="KW-1185">Reference proteome</keyword>
<comment type="caution">
    <text evidence="1">The sequence shown here is derived from an EMBL/GenBank/DDBJ whole genome shotgun (WGS) entry which is preliminary data.</text>
</comment>